<dbReference type="Gene3D" id="3.20.20.140">
    <property type="entry name" value="Metal-dependent hydrolases"/>
    <property type="match status" value="1"/>
</dbReference>
<dbReference type="PANTHER" id="PTHR11113:SF14">
    <property type="entry name" value="N-ACETYLGLUCOSAMINE-6-PHOSPHATE DEACETYLASE"/>
    <property type="match status" value="1"/>
</dbReference>
<reference evidence="10" key="1">
    <citation type="submission" date="2021-01" db="EMBL/GenBank/DDBJ databases">
        <title>Whole genome shotgun sequence of Virgisporangium aurantiacum NBRC 16421.</title>
        <authorList>
            <person name="Komaki H."/>
            <person name="Tamura T."/>
        </authorList>
    </citation>
    <scope>NUCLEOTIDE SEQUENCE</scope>
    <source>
        <strain evidence="10">NBRC 16421</strain>
    </source>
</reference>
<comment type="cofactor">
    <cofactor evidence="8">
        <name>a divalent metal cation</name>
        <dbReference type="ChEBI" id="CHEBI:60240"/>
    </cofactor>
    <text evidence="8">Binds 1 divalent metal cation per subunit.</text>
</comment>
<dbReference type="Gene3D" id="2.30.40.10">
    <property type="entry name" value="Urease, subunit C, domain 1"/>
    <property type="match status" value="1"/>
</dbReference>
<accession>A0A8J3ZB07</accession>
<evidence type="ECO:0000256" key="2">
    <source>
        <dbReference type="ARBA" id="ARBA00022723"/>
    </source>
</evidence>
<comment type="similarity">
    <text evidence="1 5">Belongs to the metallo-dependent hydrolases superfamily. NagA family.</text>
</comment>
<evidence type="ECO:0000256" key="7">
    <source>
        <dbReference type="PIRSR" id="PIRSR038994-2"/>
    </source>
</evidence>
<feature type="domain" description="Amidohydrolase-related" evidence="9">
    <location>
        <begin position="47"/>
        <end position="369"/>
    </location>
</feature>
<proteinExistence type="inferred from homology"/>
<evidence type="ECO:0000256" key="6">
    <source>
        <dbReference type="PIRSR" id="PIRSR038994-1"/>
    </source>
</evidence>
<feature type="binding site" evidence="7">
    <location>
        <begin position="296"/>
        <end position="298"/>
    </location>
    <ligand>
        <name>substrate</name>
    </ligand>
</feature>
<dbReference type="GO" id="GO:0006046">
    <property type="term" value="P:N-acetylglucosamine catabolic process"/>
    <property type="evidence" value="ECO:0007669"/>
    <property type="project" value="TreeGrafter"/>
</dbReference>
<feature type="binding site" evidence="8">
    <location>
        <position position="122"/>
    </location>
    <ligand>
        <name>Zn(2+)</name>
        <dbReference type="ChEBI" id="CHEBI:29105"/>
    </ligand>
</feature>
<evidence type="ECO:0000313" key="11">
    <source>
        <dbReference type="Proteomes" id="UP000612585"/>
    </source>
</evidence>
<feature type="binding site" evidence="8">
    <location>
        <position position="188"/>
    </location>
    <ligand>
        <name>Zn(2+)</name>
        <dbReference type="ChEBI" id="CHEBI:29105"/>
    </ligand>
</feature>
<dbReference type="InterPro" id="IPR006680">
    <property type="entry name" value="Amidohydro-rel"/>
</dbReference>
<evidence type="ECO:0000256" key="4">
    <source>
        <dbReference type="ARBA" id="ARBA00023277"/>
    </source>
</evidence>
<dbReference type="RefSeq" id="WP_204004845.1">
    <property type="nucleotide sequence ID" value="NZ_BOPG01000056.1"/>
</dbReference>
<evidence type="ECO:0000256" key="5">
    <source>
        <dbReference type="PIRNR" id="PIRNR038994"/>
    </source>
</evidence>
<dbReference type="CDD" id="cd00854">
    <property type="entry name" value="NagA"/>
    <property type="match status" value="1"/>
</dbReference>
<dbReference type="EMBL" id="BOPG01000056">
    <property type="protein sequence ID" value="GIJ60482.1"/>
    <property type="molecule type" value="Genomic_DNA"/>
</dbReference>
<feature type="active site" description="Proton donor/acceptor" evidence="6">
    <location>
        <position position="262"/>
    </location>
</feature>
<dbReference type="AlphaFoldDB" id="A0A8J3ZB07"/>
<dbReference type="InterPro" id="IPR032466">
    <property type="entry name" value="Metal_Hydrolase"/>
</dbReference>
<feature type="binding site" evidence="7">
    <location>
        <position position="133"/>
    </location>
    <ligand>
        <name>substrate</name>
    </ligand>
</feature>
<name>A0A8J3ZB07_9ACTN</name>
<gene>
    <name evidence="10" type="primary">nagA</name>
    <name evidence="10" type="ORF">Vau01_079980</name>
</gene>
<dbReference type="InterPro" id="IPR003764">
    <property type="entry name" value="GlcNAc_6-P_deAcase"/>
</dbReference>
<evidence type="ECO:0000256" key="8">
    <source>
        <dbReference type="PIRSR" id="PIRSR038994-3"/>
    </source>
</evidence>
<dbReference type="SUPFAM" id="SSF51338">
    <property type="entry name" value="Composite domain of metallo-dependent hydrolases"/>
    <property type="match status" value="1"/>
</dbReference>
<keyword evidence="2 8" id="KW-0479">Metal-binding</keyword>
<dbReference type="InterPro" id="IPR011059">
    <property type="entry name" value="Metal-dep_hydrolase_composite"/>
</dbReference>
<evidence type="ECO:0000313" key="10">
    <source>
        <dbReference type="EMBL" id="GIJ60482.1"/>
    </source>
</evidence>
<comment type="caution">
    <text evidence="10">The sequence shown here is derived from an EMBL/GenBank/DDBJ whole genome shotgun (WGS) entry which is preliminary data.</text>
</comment>
<dbReference type="GO" id="GO:0046872">
    <property type="term" value="F:metal ion binding"/>
    <property type="evidence" value="ECO:0007669"/>
    <property type="project" value="UniProtKB-KW"/>
</dbReference>
<dbReference type="GO" id="GO:0008448">
    <property type="term" value="F:N-acetylglucosamine-6-phosphate deacetylase activity"/>
    <property type="evidence" value="ECO:0007669"/>
    <property type="project" value="InterPro"/>
</dbReference>
<feature type="binding site" evidence="7">
    <location>
        <position position="243"/>
    </location>
    <ligand>
        <name>substrate</name>
    </ligand>
</feature>
<dbReference type="PANTHER" id="PTHR11113">
    <property type="entry name" value="N-ACETYLGLUCOSAMINE-6-PHOSPHATE DEACETYLASE"/>
    <property type="match status" value="1"/>
</dbReference>
<protein>
    <submittedName>
        <fullName evidence="10">N-acetylglucosamine-6-phosphate deacetylase</fullName>
    </submittedName>
</protein>
<sequence>MTVYSGVSVVTPGGVLADGWVSVSGGVIDAVGSGPVDGPAEDLGGGFLVPGFIDLHVHGGGGYDFTAGPDDLAAAVAFHRSQGTTRTLVSLVTAPIERMCEQLRWIAALAEQGGNVLGAHLEGPFLSHARCGAQHPDHLLTPDPEALAELLKAGQGHVRSVTVAPELPGGLDLVERLVDEGVVAAVGHTDGTYADATAGFGRGATLLTHAFNGMRPLHHREPGPVAAALDAGVTLEVINDGVHLHPATVRLVTHGRLALVTDAIDAAGKGDGQYVLGGQDVIVSGREARLARSGSLAGSTLTMGAAFRNAVREVGMPIERASLAASGEPALVLGIADRCGSIAVGLAADLVLLDDDLHVRRVMSSGGWV</sequence>
<feature type="binding site" evidence="8">
    <location>
        <position position="209"/>
    </location>
    <ligand>
        <name>Zn(2+)</name>
        <dbReference type="ChEBI" id="CHEBI:29105"/>
    </ligand>
</feature>
<keyword evidence="3 5" id="KW-0378">Hydrolase</keyword>
<keyword evidence="11" id="KW-1185">Reference proteome</keyword>
<organism evidence="10 11">
    <name type="scientific">Virgisporangium aurantiacum</name>
    <dbReference type="NCBI Taxonomy" id="175570"/>
    <lineage>
        <taxon>Bacteria</taxon>
        <taxon>Bacillati</taxon>
        <taxon>Actinomycetota</taxon>
        <taxon>Actinomycetes</taxon>
        <taxon>Micromonosporales</taxon>
        <taxon>Micromonosporaceae</taxon>
        <taxon>Virgisporangium</taxon>
    </lineage>
</organism>
<dbReference type="NCBIfam" id="TIGR00221">
    <property type="entry name" value="nagA"/>
    <property type="match status" value="1"/>
</dbReference>
<evidence type="ECO:0000259" key="9">
    <source>
        <dbReference type="Pfam" id="PF01979"/>
    </source>
</evidence>
<feature type="binding site" evidence="7">
    <location>
        <position position="220"/>
    </location>
    <ligand>
        <name>substrate</name>
    </ligand>
</feature>
<keyword evidence="4 5" id="KW-0119">Carbohydrate metabolism</keyword>
<dbReference type="SUPFAM" id="SSF51556">
    <property type="entry name" value="Metallo-dependent hydrolases"/>
    <property type="match status" value="1"/>
</dbReference>
<evidence type="ECO:0000256" key="1">
    <source>
        <dbReference type="ARBA" id="ARBA00010716"/>
    </source>
</evidence>
<feature type="binding site" evidence="7">
    <location>
        <begin position="212"/>
        <end position="213"/>
    </location>
    <ligand>
        <name>substrate</name>
    </ligand>
</feature>
<dbReference type="PIRSF" id="PIRSF038994">
    <property type="entry name" value="NagA"/>
    <property type="match status" value="1"/>
</dbReference>
<dbReference type="Pfam" id="PF01979">
    <property type="entry name" value="Amidohydro_1"/>
    <property type="match status" value="1"/>
</dbReference>
<evidence type="ECO:0000256" key="3">
    <source>
        <dbReference type="ARBA" id="ARBA00022801"/>
    </source>
</evidence>
<dbReference type="Proteomes" id="UP000612585">
    <property type="component" value="Unassembled WGS sequence"/>
</dbReference>